<sequence length="196" mass="21393">MELLQGLQQRVSTPRLTEPAPDARQLEQIFQAALRAPDHARLRPWRFLTVAGEARHALGEVFARVALEDQPDLAPEAIARFKALPLRAPLLVALVCKITKHPKVPDIEQQLSVAAAAQNILNAAYALGVGAMWRTGSVSYHPATASALGLARHEQLLGFIYMGTPSGSAKKLEPLETKDYVMAWQDQASSQRVTGE</sequence>
<dbReference type="RefSeq" id="WP_262596832.1">
    <property type="nucleotide sequence ID" value="NZ_CP103300.1"/>
</dbReference>
<evidence type="ECO:0000259" key="9">
    <source>
        <dbReference type="Pfam" id="PF00881"/>
    </source>
</evidence>
<dbReference type="InterPro" id="IPR052530">
    <property type="entry name" value="NAD(P)H_nitroreductase"/>
</dbReference>
<comment type="similarity">
    <text evidence="2 8">Belongs to the nitroreductase family.</text>
</comment>
<keyword evidence="4 8" id="KW-0288">FMN</keyword>
<evidence type="ECO:0000256" key="1">
    <source>
        <dbReference type="ARBA" id="ARBA00001917"/>
    </source>
</evidence>
<dbReference type="Gene3D" id="3.40.109.10">
    <property type="entry name" value="NADH Oxidase"/>
    <property type="match status" value="1"/>
</dbReference>
<name>A0ABY6GQK2_9GAMM</name>
<dbReference type="Proteomes" id="UP001163255">
    <property type="component" value="Chromosome"/>
</dbReference>
<keyword evidence="5 8" id="KW-0521">NADP</keyword>
<dbReference type="InterPro" id="IPR026021">
    <property type="entry name" value="YdjA-like"/>
</dbReference>
<proteinExistence type="inferred from homology"/>
<protein>
    <recommendedName>
        <fullName evidence="8">Putative NAD(P)H nitroreductase</fullName>
        <ecNumber evidence="8">1.-.-.-</ecNumber>
    </recommendedName>
</protein>
<dbReference type="PANTHER" id="PTHR43821">
    <property type="entry name" value="NAD(P)H NITROREDUCTASE YDJA-RELATED"/>
    <property type="match status" value="1"/>
</dbReference>
<evidence type="ECO:0000256" key="4">
    <source>
        <dbReference type="ARBA" id="ARBA00022643"/>
    </source>
</evidence>
<evidence type="ECO:0000313" key="10">
    <source>
        <dbReference type="EMBL" id="UYM15018.1"/>
    </source>
</evidence>
<evidence type="ECO:0000256" key="8">
    <source>
        <dbReference type="PIRNR" id="PIRNR000232"/>
    </source>
</evidence>
<keyword evidence="6 8" id="KW-0560">Oxidoreductase</keyword>
<reference evidence="10" key="1">
    <citation type="submission" date="2022-10" db="EMBL/GenBank/DDBJ databases">
        <title>Completed Genome Sequence of two octocoral isolated bacterium, Endozoicomonas euniceicola EF212T and Endozoicomonas gorgoniicola PS125T.</title>
        <authorList>
            <person name="Chiou Y.-J."/>
            <person name="Chen Y.-H."/>
        </authorList>
    </citation>
    <scope>NUCLEOTIDE SEQUENCE</scope>
    <source>
        <strain evidence="10">EF212</strain>
    </source>
</reference>
<dbReference type="EMBL" id="CP103300">
    <property type="protein sequence ID" value="UYM15018.1"/>
    <property type="molecule type" value="Genomic_DNA"/>
</dbReference>
<dbReference type="EC" id="1.-.-.-" evidence="8"/>
<accession>A0ABY6GQK2</accession>
<dbReference type="Pfam" id="PF00881">
    <property type="entry name" value="Nitroreductase"/>
    <property type="match status" value="1"/>
</dbReference>
<keyword evidence="11" id="KW-1185">Reference proteome</keyword>
<dbReference type="InterPro" id="IPR000415">
    <property type="entry name" value="Nitroreductase-like"/>
</dbReference>
<dbReference type="CDD" id="cd02135">
    <property type="entry name" value="YdjA-like"/>
    <property type="match status" value="1"/>
</dbReference>
<evidence type="ECO:0000256" key="6">
    <source>
        <dbReference type="ARBA" id="ARBA00023002"/>
    </source>
</evidence>
<dbReference type="PIRSF" id="PIRSF000232">
    <property type="entry name" value="YdjA"/>
    <property type="match status" value="1"/>
</dbReference>
<feature type="domain" description="Nitroreductase" evidence="9">
    <location>
        <begin position="9"/>
        <end position="163"/>
    </location>
</feature>
<gene>
    <name evidence="10" type="ORF">NX720_19410</name>
</gene>
<evidence type="ECO:0000256" key="7">
    <source>
        <dbReference type="ARBA" id="ARBA00023027"/>
    </source>
</evidence>
<keyword evidence="3 8" id="KW-0285">Flavoprotein</keyword>
<dbReference type="PANTHER" id="PTHR43821:SF1">
    <property type="entry name" value="NAD(P)H NITROREDUCTASE YDJA-RELATED"/>
    <property type="match status" value="1"/>
</dbReference>
<evidence type="ECO:0000313" key="11">
    <source>
        <dbReference type="Proteomes" id="UP001163255"/>
    </source>
</evidence>
<evidence type="ECO:0000256" key="3">
    <source>
        <dbReference type="ARBA" id="ARBA00022630"/>
    </source>
</evidence>
<dbReference type="SUPFAM" id="SSF55469">
    <property type="entry name" value="FMN-dependent nitroreductase-like"/>
    <property type="match status" value="1"/>
</dbReference>
<keyword evidence="7 8" id="KW-0520">NAD</keyword>
<evidence type="ECO:0000256" key="2">
    <source>
        <dbReference type="ARBA" id="ARBA00007118"/>
    </source>
</evidence>
<comment type="cofactor">
    <cofactor evidence="1 8">
        <name>FMN</name>
        <dbReference type="ChEBI" id="CHEBI:58210"/>
    </cofactor>
</comment>
<organism evidence="10 11">
    <name type="scientific">Endozoicomonas euniceicola</name>
    <dbReference type="NCBI Taxonomy" id="1234143"/>
    <lineage>
        <taxon>Bacteria</taxon>
        <taxon>Pseudomonadati</taxon>
        <taxon>Pseudomonadota</taxon>
        <taxon>Gammaproteobacteria</taxon>
        <taxon>Oceanospirillales</taxon>
        <taxon>Endozoicomonadaceae</taxon>
        <taxon>Endozoicomonas</taxon>
    </lineage>
</organism>
<dbReference type="InterPro" id="IPR029479">
    <property type="entry name" value="Nitroreductase"/>
</dbReference>
<evidence type="ECO:0000256" key="5">
    <source>
        <dbReference type="ARBA" id="ARBA00022857"/>
    </source>
</evidence>